<evidence type="ECO:0000313" key="9">
    <source>
        <dbReference type="Proteomes" id="UP000193623"/>
    </source>
</evidence>
<feature type="binding site" evidence="6">
    <location>
        <position position="142"/>
    </location>
    <ligand>
        <name>molybdate</name>
        <dbReference type="ChEBI" id="CHEBI:36264"/>
    </ligand>
</feature>
<dbReference type="InterPro" id="IPR005950">
    <property type="entry name" value="ModA"/>
</dbReference>
<evidence type="ECO:0000256" key="4">
    <source>
        <dbReference type="ARBA" id="ARBA00022729"/>
    </source>
</evidence>
<evidence type="ECO:0000313" key="8">
    <source>
        <dbReference type="EMBL" id="SLN49060.1"/>
    </source>
</evidence>
<dbReference type="Pfam" id="PF13531">
    <property type="entry name" value="SBP_bac_11"/>
    <property type="match status" value="1"/>
</dbReference>
<organism evidence="8 9">
    <name type="scientific">Pseudooctadecabacter jejudonensis</name>
    <dbReference type="NCBI Taxonomy" id="1391910"/>
    <lineage>
        <taxon>Bacteria</taxon>
        <taxon>Pseudomonadati</taxon>
        <taxon>Pseudomonadota</taxon>
        <taxon>Alphaproteobacteria</taxon>
        <taxon>Rhodobacterales</taxon>
        <taxon>Paracoccaceae</taxon>
        <taxon>Pseudooctadecabacter</taxon>
    </lineage>
</organism>
<dbReference type="SUPFAM" id="SSF53850">
    <property type="entry name" value="Periplasmic binding protein-like II"/>
    <property type="match status" value="1"/>
</dbReference>
<name>A0A1Y5SV69_9RHOB</name>
<feature type="binding site" evidence="6">
    <location>
        <position position="63"/>
    </location>
    <ligand>
        <name>molybdate</name>
        <dbReference type="ChEBI" id="CHEBI:36264"/>
    </ligand>
</feature>
<proteinExistence type="inferred from homology"/>
<feature type="signal peptide" evidence="7">
    <location>
        <begin position="1"/>
        <end position="26"/>
    </location>
</feature>
<keyword evidence="9" id="KW-1185">Reference proteome</keyword>
<feature type="chain" id="PRO_5011006192" evidence="7">
    <location>
        <begin position="27"/>
        <end position="250"/>
    </location>
</feature>
<dbReference type="GO" id="GO:0030973">
    <property type="term" value="F:molybdate ion binding"/>
    <property type="evidence" value="ECO:0007669"/>
    <property type="project" value="TreeGrafter"/>
</dbReference>
<evidence type="ECO:0000256" key="1">
    <source>
        <dbReference type="ARBA" id="ARBA00009175"/>
    </source>
</evidence>
<reference evidence="8 9" key="1">
    <citation type="submission" date="2017-03" db="EMBL/GenBank/DDBJ databases">
        <authorList>
            <person name="Afonso C.L."/>
            <person name="Miller P.J."/>
            <person name="Scott M.A."/>
            <person name="Spackman E."/>
            <person name="Goraichik I."/>
            <person name="Dimitrov K.M."/>
            <person name="Suarez D.L."/>
            <person name="Swayne D.E."/>
        </authorList>
    </citation>
    <scope>NUCLEOTIDE SEQUENCE [LARGE SCALE GENOMIC DNA]</scope>
    <source>
        <strain evidence="8 9">CECT 8397</strain>
    </source>
</reference>
<keyword evidence="2 6" id="KW-0500">Molybdenum</keyword>
<protein>
    <submittedName>
        <fullName evidence="8">Molybdate-binding periplasmic protein</fullName>
    </submittedName>
</protein>
<accession>A0A1Y5SV69</accession>
<keyword evidence="4 7" id="KW-0732">Signal</keyword>
<dbReference type="AlphaFoldDB" id="A0A1Y5SV69"/>
<dbReference type="InterPro" id="IPR050682">
    <property type="entry name" value="ModA/WtpA"/>
</dbReference>
<comment type="similarity">
    <text evidence="1">Belongs to the bacterial solute-binding protein ModA family.</text>
</comment>
<dbReference type="GO" id="GO:0046872">
    <property type="term" value="F:metal ion binding"/>
    <property type="evidence" value="ECO:0007669"/>
    <property type="project" value="UniProtKB-KW"/>
</dbReference>
<comment type="subunit">
    <text evidence="5">The complex is composed of two ATP-binding proteins (ModC), two transmembrane proteins (ModB) and a solute-binding protein (ModA).</text>
</comment>
<evidence type="ECO:0000256" key="2">
    <source>
        <dbReference type="ARBA" id="ARBA00022505"/>
    </source>
</evidence>
<evidence type="ECO:0000256" key="5">
    <source>
        <dbReference type="ARBA" id="ARBA00062515"/>
    </source>
</evidence>
<dbReference type="GO" id="GO:1901359">
    <property type="term" value="F:tungstate binding"/>
    <property type="evidence" value="ECO:0007669"/>
    <property type="project" value="UniProtKB-ARBA"/>
</dbReference>
<dbReference type="RefSeq" id="WP_143515470.1">
    <property type="nucleotide sequence ID" value="NZ_FWFT01000004.1"/>
</dbReference>
<dbReference type="EMBL" id="FWFT01000004">
    <property type="protein sequence ID" value="SLN49060.1"/>
    <property type="molecule type" value="Genomic_DNA"/>
</dbReference>
<feature type="binding site" evidence="6">
    <location>
        <position position="187"/>
    </location>
    <ligand>
        <name>molybdate</name>
        <dbReference type="ChEBI" id="CHEBI:36264"/>
    </ligand>
</feature>
<feature type="binding site" evidence="6">
    <location>
        <position position="36"/>
    </location>
    <ligand>
        <name>molybdate</name>
        <dbReference type="ChEBI" id="CHEBI:36264"/>
    </ligand>
</feature>
<evidence type="ECO:0000256" key="7">
    <source>
        <dbReference type="SAM" id="SignalP"/>
    </source>
</evidence>
<dbReference type="GO" id="GO:0030288">
    <property type="term" value="C:outer membrane-bounded periplasmic space"/>
    <property type="evidence" value="ECO:0007669"/>
    <property type="project" value="TreeGrafter"/>
</dbReference>
<dbReference type="NCBIfam" id="TIGR01256">
    <property type="entry name" value="modA"/>
    <property type="match status" value="1"/>
</dbReference>
<dbReference type="GO" id="GO:0015689">
    <property type="term" value="P:molybdate ion transport"/>
    <property type="evidence" value="ECO:0007669"/>
    <property type="project" value="InterPro"/>
</dbReference>
<evidence type="ECO:0000256" key="6">
    <source>
        <dbReference type="PIRSR" id="PIRSR004846-1"/>
    </source>
</evidence>
<feature type="binding site" evidence="6">
    <location>
        <position position="169"/>
    </location>
    <ligand>
        <name>molybdate</name>
        <dbReference type="ChEBI" id="CHEBI:36264"/>
    </ligand>
</feature>
<dbReference type="Gene3D" id="3.40.190.10">
    <property type="entry name" value="Periplasmic binding protein-like II"/>
    <property type="match status" value="2"/>
</dbReference>
<dbReference type="PIRSF" id="PIRSF004846">
    <property type="entry name" value="ModA"/>
    <property type="match status" value="1"/>
</dbReference>
<evidence type="ECO:0000256" key="3">
    <source>
        <dbReference type="ARBA" id="ARBA00022723"/>
    </source>
</evidence>
<keyword evidence="3 6" id="KW-0479">Metal-binding</keyword>
<dbReference type="Proteomes" id="UP000193623">
    <property type="component" value="Unassembled WGS sequence"/>
</dbReference>
<sequence length="250" mass="25762">MLHLQRILSVAALTGALGLTHSAVRADDVTVFAAASLRDAVGEVTQVYEAETGGSLRPVFAASSAVARQVAQGAPADVVLLADAEWASWLAANAEVRAGRVFAGNALVLITSQNGVLDDINTLPDAIGDGVLAMAEVTSVPAGRYGQAALQALGLWDALAPRAVQAANVRAALRFVERGEAAYGIGYASDLVALPKLTVAYAFDAGTHPAITYHALTLTPAGTAFVDVLMSENGQSALRTWGFTPPPDMP</sequence>
<dbReference type="FunFam" id="3.40.190.10:FF:000035">
    <property type="entry name" value="Molybdate ABC transporter substrate-binding protein"/>
    <property type="match status" value="1"/>
</dbReference>
<dbReference type="PANTHER" id="PTHR30632:SF17">
    <property type="entry name" value="MOLYBDATE-BINDING PROTEIN MODA"/>
    <property type="match status" value="1"/>
</dbReference>
<gene>
    <name evidence="8" type="primary">modA</name>
    <name evidence="8" type="ORF">PSJ8397_02529</name>
</gene>
<dbReference type="OrthoDB" id="9785015at2"/>
<dbReference type="PANTHER" id="PTHR30632">
    <property type="entry name" value="MOLYBDATE-BINDING PERIPLASMIC PROTEIN"/>
    <property type="match status" value="1"/>
</dbReference>